<protein>
    <recommendedName>
        <fullName evidence="2">Isoprenyl transferase</fullName>
        <ecNumber evidence="2">2.5.1.-</ecNumber>
    </recommendedName>
</protein>
<dbReference type="NCBIfam" id="NF011405">
    <property type="entry name" value="PRK14830.1"/>
    <property type="match status" value="1"/>
</dbReference>
<feature type="active site" description="Proton acceptor" evidence="2">
    <location>
        <position position="71"/>
    </location>
</feature>
<dbReference type="HOGENOM" id="CLU_038505_1_1_7"/>
<keyword evidence="2" id="KW-0479">Metal-binding</keyword>
<accession>F2NE99</accession>
<evidence type="ECO:0000313" key="4">
    <source>
        <dbReference type="Proteomes" id="UP000000483"/>
    </source>
</evidence>
<dbReference type="SUPFAM" id="SSF64005">
    <property type="entry name" value="Undecaprenyl diphosphate synthase"/>
    <property type="match status" value="1"/>
</dbReference>
<evidence type="ECO:0000256" key="1">
    <source>
        <dbReference type="ARBA" id="ARBA00022679"/>
    </source>
</evidence>
<reference evidence="4" key="2">
    <citation type="submission" date="2011-03" db="EMBL/GenBank/DDBJ databases">
        <title>The complete genome of Desulfobacca acetoxidans DSM 11109.</title>
        <authorList>
            <consortium name="US DOE Joint Genome Institute (JGI-PGF)"/>
            <person name="Lucas S."/>
            <person name="Copeland A."/>
            <person name="Lapidus A."/>
            <person name="Bruce D."/>
            <person name="Goodwin L."/>
            <person name="Pitluck S."/>
            <person name="Peters L."/>
            <person name="Kyrpides N."/>
            <person name="Mavromatis K."/>
            <person name="Ivanova N."/>
            <person name="Ovchinnikova G."/>
            <person name="Teshima H."/>
            <person name="Detter J.C."/>
            <person name="Han C."/>
            <person name="Land M."/>
            <person name="Hauser L."/>
            <person name="Markowitz V."/>
            <person name="Cheng J.-F."/>
            <person name="Hugenholtz P."/>
            <person name="Woyke T."/>
            <person name="Wu D."/>
            <person name="Spring S."/>
            <person name="Schueler E."/>
            <person name="Brambilla E."/>
            <person name="Klenk H.-P."/>
            <person name="Eisen J.A."/>
        </authorList>
    </citation>
    <scope>NUCLEOTIDE SEQUENCE [LARGE SCALE GENOMIC DNA]</scope>
    <source>
        <strain evidence="4">ATCC 700848 / DSM 11109 / ASRB2</strain>
    </source>
</reference>
<comment type="subunit">
    <text evidence="2">Homodimer.</text>
</comment>
<feature type="binding site" evidence="2">
    <location>
        <position position="74"/>
    </location>
    <ligand>
        <name>substrate</name>
    </ligand>
</feature>
<dbReference type="FunFam" id="3.40.1180.10:FF:000001">
    <property type="entry name" value="(2E,6E)-farnesyl-diphosphate-specific ditrans,polycis-undecaprenyl-diphosphate synthase"/>
    <property type="match status" value="1"/>
</dbReference>
<dbReference type="GO" id="GO:0000287">
    <property type="term" value="F:magnesium ion binding"/>
    <property type="evidence" value="ECO:0007669"/>
    <property type="project" value="UniProtKB-UniRule"/>
</dbReference>
<dbReference type="PROSITE" id="PS01066">
    <property type="entry name" value="UPP_SYNTHASE"/>
    <property type="match status" value="1"/>
</dbReference>
<evidence type="ECO:0000313" key="3">
    <source>
        <dbReference type="EMBL" id="AEB10729.1"/>
    </source>
</evidence>
<feature type="binding site" evidence="2">
    <location>
        <begin position="68"/>
        <end position="70"/>
    </location>
    <ligand>
        <name>substrate</name>
    </ligand>
</feature>
<dbReference type="CDD" id="cd00475">
    <property type="entry name" value="Cis_IPPS"/>
    <property type="match status" value="1"/>
</dbReference>
<dbReference type="Gene3D" id="3.40.1180.10">
    <property type="entry name" value="Decaprenyl diphosphate synthase-like"/>
    <property type="match status" value="1"/>
</dbReference>
<dbReference type="NCBIfam" id="TIGR00055">
    <property type="entry name" value="uppS"/>
    <property type="match status" value="1"/>
</dbReference>
<feature type="binding site" evidence="2">
    <location>
        <position position="28"/>
    </location>
    <ligand>
        <name>substrate</name>
    </ligand>
</feature>
<keyword evidence="2" id="KW-0460">Magnesium</keyword>
<dbReference type="InterPro" id="IPR001441">
    <property type="entry name" value="UPP_synth-like"/>
</dbReference>
<name>F2NE99_DESAR</name>
<dbReference type="eggNOG" id="COG0020">
    <property type="taxonomic scope" value="Bacteria"/>
</dbReference>
<dbReference type="HAMAP" id="MF_01139">
    <property type="entry name" value="ISPT"/>
    <property type="match status" value="1"/>
</dbReference>
<sequence>MISQLRQQLDKARLPRHVAIIMDGNGRWAQKRGFSRVRGHQEGAESVREIVRISRNLGLGYLTLYAFSEENWQRPPKEVQALMHLLTHYLQRELAELRAQNIAFRAIGDLSQLPSKVRSLLDTAAKSTIHPAMTLTLALSYGARSEIVQAARRLSEQVRRGEMQPADINGEVFARSLYTGDMPDPDLLIRTSGEYRISNFLLWQLAYTELYFTETLWPDFREEEFLQALLDYQQRLRRFGLTQEQIEAQELRVPHY</sequence>
<keyword evidence="1 2" id="KW-0808">Transferase</keyword>
<feature type="binding site" evidence="2">
    <location>
        <position position="23"/>
    </location>
    <ligand>
        <name>Mg(2+)</name>
        <dbReference type="ChEBI" id="CHEBI:18420"/>
    </ligand>
</feature>
<dbReference type="KEGG" id="dao:Desac_2930"/>
<comment type="similarity">
    <text evidence="2">Belongs to the UPP synthase family.</text>
</comment>
<dbReference type="InterPro" id="IPR036424">
    <property type="entry name" value="UPP_synth-like_sf"/>
</dbReference>
<feature type="binding site" evidence="2">
    <location>
        <position position="40"/>
    </location>
    <ligand>
        <name>substrate</name>
    </ligand>
</feature>
<dbReference type="STRING" id="880072.Desac_2930"/>
<dbReference type="PANTHER" id="PTHR10291">
    <property type="entry name" value="DEHYDRODOLICHYL DIPHOSPHATE SYNTHASE FAMILY MEMBER"/>
    <property type="match status" value="1"/>
</dbReference>
<reference evidence="3 4" key="1">
    <citation type="journal article" date="2011" name="Stand. Genomic Sci.">
        <title>Complete genome sequence of the acetate-degrading sulfate reducer Desulfobacca acetoxidans type strain (ASRB2).</title>
        <authorList>
            <person name="Goker M."/>
            <person name="Teshima H."/>
            <person name="Lapidus A."/>
            <person name="Nolan M."/>
            <person name="Lucas S."/>
            <person name="Hammon N."/>
            <person name="Deshpande S."/>
            <person name="Cheng J.F."/>
            <person name="Tapia R."/>
            <person name="Han C."/>
            <person name="Goodwin L."/>
            <person name="Pitluck S."/>
            <person name="Huntemann M."/>
            <person name="Liolios K."/>
            <person name="Ivanova N."/>
            <person name="Pagani I."/>
            <person name="Mavromatis K."/>
            <person name="Ovchinikova G."/>
            <person name="Pati A."/>
            <person name="Chen A."/>
            <person name="Palaniappan K."/>
            <person name="Land M."/>
            <person name="Hauser L."/>
            <person name="Brambilla E.M."/>
            <person name="Rohde M."/>
            <person name="Spring S."/>
            <person name="Detter J.C."/>
            <person name="Woyke T."/>
            <person name="Bristow J."/>
            <person name="Eisen J.A."/>
            <person name="Markowitz V."/>
            <person name="Hugenholtz P."/>
            <person name="Kyrpides N.C."/>
            <person name="Klenk H.P."/>
        </authorList>
    </citation>
    <scope>NUCLEOTIDE SEQUENCE [LARGE SCALE GENOMIC DNA]</scope>
    <source>
        <strain evidence="4">ATCC 700848 / DSM 11109 / ASRB2</strain>
    </source>
</reference>
<dbReference type="AlphaFoldDB" id="F2NE99"/>
<dbReference type="Proteomes" id="UP000000483">
    <property type="component" value="Chromosome"/>
</dbReference>
<feature type="active site" evidence="2">
    <location>
        <position position="23"/>
    </location>
</feature>
<proteinExistence type="inferred from homology"/>
<gene>
    <name evidence="3" type="ordered locus">Desac_2930</name>
</gene>
<dbReference type="RefSeq" id="WP_013707838.1">
    <property type="nucleotide sequence ID" value="NC_015388.1"/>
</dbReference>
<evidence type="ECO:0000256" key="2">
    <source>
        <dbReference type="HAMAP-Rule" id="MF_01139"/>
    </source>
</evidence>
<comment type="cofactor">
    <cofactor evidence="2">
        <name>Mg(2+)</name>
        <dbReference type="ChEBI" id="CHEBI:18420"/>
    </cofactor>
    <text evidence="2">Binds 2 magnesium ions per subunit.</text>
</comment>
<dbReference type="Pfam" id="PF01255">
    <property type="entry name" value="Prenyltransf"/>
    <property type="match status" value="1"/>
</dbReference>
<dbReference type="PANTHER" id="PTHR10291:SF0">
    <property type="entry name" value="DEHYDRODOLICHYL DIPHOSPHATE SYNTHASE 2"/>
    <property type="match status" value="1"/>
</dbReference>
<dbReference type="InterPro" id="IPR018520">
    <property type="entry name" value="UPP_synth-like_CS"/>
</dbReference>
<dbReference type="EMBL" id="CP002629">
    <property type="protein sequence ID" value="AEB10729.1"/>
    <property type="molecule type" value="Genomic_DNA"/>
</dbReference>
<feature type="binding site" evidence="2">
    <location>
        <begin position="24"/>
        <end position="27"/>
    </location>
    <ligand>
        <name>substrate</name>
    </ligand>
</feature>
<organism evidence="3 4">
    <name type="scientific">Desulfobacca acetoxidans (strain ATCC 700848 / DSM 11109 / ASRB2)</name>
    <dbReference type="NCBI Taxonomy" id="880072"/>
    <lineage>
        <taxon>Bacteria</taxon>
        <taxon>Pseudomonadati</taxon>
        <taxon>Thermodesulfobacteriota</taxon>
        <taxon>Desulfobaccia</taxon>
        <taxon>Desulfobaccales</taxon>
        <taxon>Desulfobaccaceae</taxon>
        <taxon>Desulfobacca</taxon>
    </lineage>
</organism>
<dbReference type="GO" id="GO:0045547">
    <property type="term" value="F:ditrans,polycis-polyprenyl diphosphate synthase [(2E,6E)-farnesyl diphosphate specific] activity"/>
    <property type="evidence" value="ECO:0007669"/>
    <property type="project" value="TreeGrafter"/>
</dbReference>
<dbReference type="EC" id="2.5.1.-" evidence="2"/>
<comment type="function">
    <text evidence="2">Catalyzes the condensation of isopentenyl diphosphate (IPP) with allylic pyrophosphates generating different type of terpenoids.</text>
</comment>
<dbReference type="OrthoDB" id="4191603at2"/>
<keyword evidence="4" id="KW-1185">Reference proteome</keyword>
<feature type="binding site" evidence="2">
    <location>
        <position position="72"/>
    </location>
    <ligand>
        <name>substrate</name>
    </ligand>
</feature>
<feature type="binding site" evidence="2">
    <location>
        <begin position="196"/>
        <end position="198"/>
    </location>
    <ligand>
        <name>substrate</name>
    </ligand>
</feature>
<feature type="binding site" evidence="2">
    <location>
        <position position="190"/>
    </location>
    <ligand>
        <name>substrate</name>
    </ligand>
</feature>
<feature type="binding site" evidence="2">
    <location>
        <position position="209"/>
    </location>
    <ligand>
        <name>Mg(2+)</name>
        <dbReference type="ChEBI" id="CHEBI:18420"/>
    </ligand>
</feature>
<dbReference type="GO" id="GO:0016094">
    <property type="term" value="P:polyprenol biosynthetic process"/>
    <property type="evidence" value="ECO:0007669"/>
    <property type="project" value="TreeGrafter"/>
</dbReference>
<feature type="binding site" evidence="2">
    <location>
        <position position="36"/>
    </location>
    <ligand>
        <name>substrate</name>
    </ligand>
</feature>